<keyword evidence="3" id="KW-1185">Reference proteome</keyword>
<sequence length="111" mass="13075">MKLTWQLINRKHKPAFALGVLVMILTLLGGIELWQSYNYQKQMQLYQEISREYQMKIAENEIKIQMLSGSNIHTFYLKGIDITVDNGTIIFKFNEQDVIERKFILPQPPQT</sequence>
<keyword evidence="1" id="KW-0472">Membrane</keyword>
<protein>
    <submittedName>
        <fullName evidence="2">Uncharacterized protein</fullName>
    </submittedName>
</protein>
<comment type="caution">
    <text evidence="2">The sequence shown here is derived from an EMBL/GenBank/DDBJ whole genome shotgun (WGS) entry which is preliminary data.</text>
</comment>
<evidence type="ECO:0000313" key="3">
    <source>
        <dbReference type="Proteomes" id="UP000789707"/>
    </source>
</evidence>
<evidence type="ECO:0000256" key="1">
    <source>
        <dbReference type="SAM" id="Phobius"/>
    </source>
</evidence>
<accession>A0ABN8BMN2</accession>
<dbReference type="RefSeq" id="WP_230097153.1">
    <property type="nucleotide sequence ID" value="NZ_CAKKNS010000006.1"/>
</dbReference>
<name>A0ABN8BMN2_9LACO</name>
<keyword evidence="1" id="KW-1133">Transmembrane helix</keyword>
<dbReference type="Proteomes" id="UP000789707">
    <property type="component" value="Unassembled WGS sequence"/>
</dbReference>
<organism evidence="2 3">
    <name type="scientific">Periweissella fabaria</name>
    <dbReference type="NCBI Taxonomy" id="546157"/>
    <lineage>
        <taxon>Bacteria</taxon>
        <taxon>Bacillati</taxon>
        <taxon>Bacillota</taxon>
        <taxon>Bacilli</taxon>
        <taxon>Lactobacillales</taxon>
        <taxon>Lactobacillaceae</taxon>
        <taxon>Periweissella</taxon>
    </lineage>
</organism>
<gene>
    <name evidence="2" type="ORF">WFA24289_01437</name>
</gene>
<dbReference type="EMBL" id="CAKKNS010000006">
    <property type="protein sequence ID" value="CAH0417120.1"/>
    <property type="molecule type" value="Genomic_DNA"/>
</dbReference>
<keyword evidence="1" id="KW-0812">Transmembrane</keyword>
<reference evidence="2 3" key="1">
    <citation type="submission" date="2021-11" db="EMBL/GenBank/DDBJ databases">
        <authorList>
            <person name="Depoorter E."/>
        </authorList>
    </citation>
    <scope>NUCLEOTIDE SEQUENCE [LARGE SCALE GENOMIC DNA]</scope>
    <source>
        <strain evidence="2 3">LMG 24289</strain>
    </source>
</reference>
<evidence type="ECO:0000313" key="2">
    <source>
        <dbReference type="EMBL" id="CAH0417120.1"/>
    </source>
</evidence>
<feature type="transmembrane region" description="Helical" evidence="1">
    <location>
        <begin position="15"/>
        <end position="34"/>
    </location>
</feature>
<proteinExistence type="predicted"/>